<dbReference type="OrthoDB" id="8477685at2"/>
<dbReference type="Pfam" id="PF13779">
    <property type="entry name" value="DUF4175"/>
    <property type="match status" value="1"/>
</dbReference>
<keyword evidence="3" id="KW-0472">Membrane</keyword>
<feature type="compositionally biased region" description="Polar residues" evidence="2">
    <location>
        <begin position="551"/>
        <end position="567"/>
    </location>
</feature>
<proteinExistence type="predicted"/>
<gene>
    <name evidence="4" type="ORF">FBT96_07740</name>
</gene>
<protein>
    <submittedName>
        <fullName evidence="4">DUF4175 domain-containing protein</fullName>
    </submittedName>
</protein>
<evidence type="ECO:0000313" key="4">
    <source>
        <dbReference type="EMBL" id="TKD21795.1"/>
    </source>
</evidence>
<feature type="compositionally biased region" description="Low complexity" evidence="2">
    <location>
        <begin position="654"/>
        <end position="678"/>
    </location>
</feature>
<reference evidence="4 5" key="1">
    <citation type="submission" date="2019-04" db="EMBL/GenBank/DDBJ databases">
        <title>Draft Whole-Genome sequence of the purple photosynthetic bacterium Rhodobacter capsulatus SP108 with an indigenous class A beta-lactamase.</title>
        <authorList>
            <person name="Robertson S."/>
            <person name="Meyer T.E."/>
            <person name="Kyndt J.A."/>
        </authorList>
    </citation>
    <scope>NUCLEOTIDE SEQUENCE [LARGE SCALE GENOMIC DNA]</scope>
    <source>
        <strain evidence="4 5">SP108</strain>
    </source>
</reference>
<dbReference type="RefSeq" id="WP_136905734.1">
    <property type="nucleotide sequence ID" value="NZ_SWJZ01000025.1"/>
</dbReference>
<evidence type="ECO:0000256" key="2">
    <source>
        <dbReference type="SAM" id="MobiDB-lite"/>
    </source>
</evidence>
<name>A0A4U1JTI2_RHOCA</name>
<keyword evidence="3" id="KW-1133">Transmembrane helix</keyword>
<feature type="transmembrane region" description="Helical" evidence="3">
    <location>
        <begin position="31"/>
        <end position="50"/>
    </location>
</feature>
<dbReference type="InterPro" id="IPR012683">
    <property type="entry name" value="CHP02302_TM"/>
</dbReference>
<feature type="region of interest" description="Disordered" evidence="2">
    <location>
        <begin position="633"/>
        <end position="743"/>
    </location>
</feature>
<feature type="coiled-coil region" evidence="1">
    <location>
        <begin position="571"/>
        <end position="610"/>
    </location>
</feature>
<evidence type="ECO:0000256" key="1">
    <source>
        <dbReference type="SAM" id="Coils"/>
    </source>
</evidence>
<feature type="coiled-coil region" evidence="1">
    <location>
        <begin position="499"/>
        <end position="546"/>
    </location>
</feature>
<dbReference type="EMBL" id="SWJZ01000025">
    <property type="protein sequence ID" value="TKD21795.1"/>
    <property type="molecule type" value="Genomic_DNA"/>
</dbReference>
<feature type="transmembrane region" description="Helical" evidence="3">
    <location>
        <begin position="62"/>
        <end position="81"/>
    </location>
</feature>
<evidence type="ECO:0000313" key="5">
    <source>
        <dbReference type="Proteomes" id="UP000310597"/>
    </source>
</evidence>
<feature type="transmembrane region" description="Helical" evidence="3">
    <location>
        <begin position="158"/>
        <end position="177"/>
    </location>
</feature>
<organism evidence="4 5">
    <name type="scientific">Rhodobacter capsulatus</name>
    <name type="common">Rhodopseudomonas capsulata</name>
    <dbReference type="NCBI Taxonomy" id="1061"/>
    <lineage>
        <taxon>Bacteria</taxon>
        <taxon>Pseudomonadati</taxon>
        <taxon>Pseudomonadota</taxon>
        <taxon>Alphaproteobacteria</taxon>
        <taxon>Rhodobacterales</taxon>
        <taxon>Rhodobacter group</taxon>
        <taxon>Rhodobacter</taxon>
    </lineage>
</organism>
<dbReference type="AlphaFoldDB" id="A0A4U1JTI2"/>
<evidence type="ECO:0000256" key="3">
    <source>
        <dbReference type="SAM" id="Phobius"/>
    </source>
</evidence>
<keyword evidence="3" id="KW-0812">Transmembrane</keyword>
<feature type="compositionally biased region" description="Basic and acidic residues" evidence="2">
    <location>
        <begin position="783"/>
        <end position="803"/>
    </location>
</feature>
<accession>A0A4U1JTI2</accession>
<dbReference type="Proteomes" id="UP000310597">
    <property type="component" value="Unassembled WGS sequence"/>
</dbReference>
<feature type="region of interest" description="Disordered" evidence="2">
    <location>
        <begin position="548"/>
        <end position="567"/>
    </location>
</feature>
<feature type="compositionally biased region" description="Basic and acidic residues" evidence="2">
    <location>
        <begin position="697"/>
        <end position="723"/>
    </location>
</feature>
<keyword evidence="1" id="KW-0175">Coiled coil</keyword>
<sequence>MPPPPPLPGDPLAPLARPIALTRAAMVTERLLRAFWPLLTLAALTFTLLAFRLPDYLSAGQWPVLAGCLGVLAVVLAAPGLRRFRIPTRAEAIARLDATLPGRPLAALTDTLALGDTDPATRALWALHRGRMAERAAAARAPLPAPELAPRDPYGLRISALTGVTVALIFGAPLAIFTPARPPQTPGAAEAAMGPAWEGWAEPPRYTGKPGLYLNGVEGAELVLPEGTKLSFRFYGRPGSVPFTETVSSPAATPEKTDGAEVQSLDLTARRSGVIEIGGRMGRSFRVTLLSDAAPAVELPRLAERRADGKLAQPFHATDDYGVVRGQAQISLDLAAIDRRYGLALAPEPRPDLTFDLPLPITGSRADFTEMLTEDMSEHPWANLPVTLSLSVEDGLGQTGRSGDQGFELPGRRFFDPRAAALIELRRDLLWSRENAPRTAALLRAILNRPERLFPAPQMAEALHAQIERLEGASLTPEARDEVAKTLWDLAKLLEDGGLADALSAMQQAQERLSEAIRNGASKDEIAKLMAELKEATDRYLQMLAERATDQEQGPQFGQKQDSQRITGDQIQQMMAEIQRLMEEGKMAEAQELLDQLARLMENMQVTQGEGGEGDMPGGKAMKDLGQTLRDQQSLSDDAFRQMQRSPQPEGVDPGFEQPGPGGPQMQPQPGEPPQAGGDDPGQGLTGQDLAHRQHALRRDLERQRGLMPRLDGEAARQAERALEGAGDAMDGAEQALKDGDLGGAIDQQADAIEALREGMRHLGEALAEENGQGQTGQGAQGMERRGDAMGGHGERELPRDPLGRATGEGSRIGTDSDLLKGDDIYRRARDLLDEIRRRSAERQRPEPERDYLRRLLDRFAAP</sequence>
<comment type="caution">
    <text evidence="4">The sequence shown here is derived from an EMBL/GenBank/DDBJ whole genome shotgun (WGS) entry which is preliminary data.</text>
</comment>
<feature type="region of interest" description="Disordered" evidence="2">
    <location>
        <begin position="756"/>
        <end position="820"/>
    </location>
</feature>